<reference evidence="2" key="1">
    <citation type="journal article" date="2020" name="Stud. Mycol.">
        <title>101 Dothideomycetes genomes: a test case for predicting lifestyles and emergence of pathogens.</title>
        <authorList>
            <person name="Haridas S."/>
            <person name="Albert R."/>
            <person name="Binder M."/>
            <person name="Bloem J."/>
            <person name="Labutti K."/>
            <person name="Salamov A."/>
            <person name="Andreopoulos B."/>
            <person name="Baker S."/>
            <person name="Barry K."/>
            <person name="Bills G."/>
            <person name="Bluhm B."/>
            <person name="Cannon C."/>
            <person name="Castanera R."/>
            <person name="Culley D."/>
            <person name="Daum C."/>
            <person name="Ezra D."/>
            <person name="Gonzalez J."/>
            <person name="Henrissat B."/>
            <person name="Kuo A."/>
            <person name="Liang C."/>
            <person name="Lipzen A."/>
            <person name="Lutzoni F."/>
            <person name="Magnuson J."/>
            <person name="Mondo S."/>
            <person name="Nolan M."/>
            <person name="Ohm R."/>
            <person name="Pangilinan J."/>
            <person name="Park H.-J."/>
            <person name="Ramirez L."/>
            <person name="Alfaro M."/>
            <person name="Sun H."/>
            <person name="Tritt A."/>
            <person name="Yoshinaga Y."/>
            <person name="Zwiers L.-H."/>
            <person name="Turgeon B."/>
            <person name="Goodwin S."/>
            <person name="Spatafora J."/>
            <person name="Crous P."/>
            <person name="Grigoriev I."/>
        </authorList>
    </citation>
    <scope>NUCLEOTIDE SEQUENCE</scope>
    <source>
        <strain evidence="2">CBS 279.74</strain>
    </source>
</reference>
<feature type="compositionally biased region" description="Polar residues" evidence="1">
    <location>
        <begin position="272"/>
        <end position="297"/>
    </location>
</feature>
<feature type="compositionally biased region" description="Polar residues" evidence="1">
    <location>
        <begin position="423"/>
        <end position="443"/>
    </location>
</feature>
<feature type="region of interest" description="Disordered" evidence="1">
    <location>
        <begin position="387"/>
        <end position="443"/>
    </location>
</feature>
<feature type="region of interest" description="Disordered" evidence="1">
    <location>
        <begin position="117"/>
        <end position="138"/>
    </location>
</feature>
<evidence type="ECO:0000313" key="3">
    <source>
        <dbReference type="Proteomes" id="UP000799428"/>
    </source>
</evidence>
<organism evidence="2 3">
    <name type="scientific">Pleomassaria siparia CBS 279.74</name>
    <dbReference type="NCBI Taxonomy" id="1314801"/>
    <lineage>
        <taxon>Eukaryota</taxon>
        <taxon>Fungi</taxon>
        <taxon>Dikarya</taxon>
        <taxon>Ascomycota</taxon>
        <taxon>Pezizomycotina</taxon>
        <taxon>Dothideomycetes</taxon>
        <taxon>Pleosporomycetidae</taxon>
        <taxon>Pleosporales</taxon>
        <taxon>Pleomassariaceae</taxon>
        <taxon>Pleomassaria</taxon>
    </lineage>
</organism>
<evidence type="ECO:0000256" key="1">
    <source>
        <dbReference type="SAM" id="MobiDB-lite"/>
    </source>
</evidence>
<evidence type="ECO:0000313" key="2">
    <source>
        <dbReference type="EMBL" id="KAF2706207.1"/>
    </source>
</evidence>
<proteinExistence type="predicted"/>
<dbReference type="EMBL" id="MU005776">
    <property type="protein sequence ID" value="KAF2706207.1"/>
    <property type="molecule type" value="Genomic_DNA"/>
</dbReference>
<feature type="region of interest" description="Disordered" evidence="1">
    <location>
        <begin position="260"/>
        <end position="300"/>
    </location>
</feature>
<feature type="compositionally biased region" description="Polar residues" evidence="1">
    <location>
        <begin position="67"/>
        <end position="77"/>
    </location>
</feature>
<protein>
    <submittedName>
        <fullName evidence="2">Uncharacterized protein</fullName>
    </submittedName>
</protein>
<keyword evidence="3" id="KW-1185">Reference proteome</keyword>
<name>A0A6G1K1D5_9PLEO</name>
<dbReference type="Proteomes" id="UP000799428">
    <property type="component" value="Unassembled WGS sequence"/>
</dbReference>
<feature type="compositionally biased region" description="Polar residues" evidence="1">
    <location>
        <begin position="387"/>
        <end position="413"/>
    </location>
</feature>
<feature type="compositionally biased region" description="Basic and acidic residues" evidence="1">
    <location>
        <begin position="1"/>
        <end position="17"/>
    </location>
</feature>
<accession>A0A6G1K1D5</accession>
<feature type="region of interest" description="Disordered" evidence="1">
    <location>
        <begin position="1"/>
        <end position="27"/>
    </location>
</feature>
<feature type="non-terminal residue" evidence="2">
    <location>
        <position position="443"/>
    </location>
</feature>
<sequence>MGDERPHPPRGHSHDTHPPPPPPKCSSVSCNNTLNPTTDKFNNGKWMKTCLNCREISHRSKHKRKSTATPLIGSSASDRLPASPSPQTPTSSGNQGLQRLLPSFLQRTAPMTYQTTAATSNPQTKSGHNPSVGHGLRPALSVPNLRRAPTVTGLPGFAQPTLGSIGRTGSVRRGDIPFTVTPRGLHSSDTPEQAAGRKRMLNVQRENRLLRREGVEVPPTPSMSHFLQFPTSSLSSVPSNLLPPSSSLLQVVTPWNIDEGADPDAGLPVPQATATPSNRGRGRSNSVATNQSRSRTPSPIAPRASMFICNECNIPRSTNRLYIPAGNVCYYCIPDTALYGTTMAEEYRWCFRCGDEQPRQTFFEDVDTMSGEEFDFCAGHAPHTLGRSSHTLGRSSHTLGRTSPTFGRTSHTLGRTGPARTPRNPNQANFYSSDYNPMSSQYD</sequence>
<feature type="compositionally biased region" description="Polar residues" evidence="1">
    <location>
        <begin position="117"/>
        <end position="129"/>
    </location>
</feature>
<gene>
    <name evidence="2" type="ORF">K504DRAFT_483942</name>
</gene>
<dbReference type="AlphaFoldDB" id="A0A6G1K1D5"/>
<feature type="region of interest" description="Disordered" evidence="1">
    <location>
        <begin position="57"/>
        <end position="97"/>
    </location>
</feature>
<feature type="region of interest" description="Disordered" evidence="1">
    <location>
        <begin position="178"/>
        <end position="197"/>
    </location>
</feature>